<reference evidence="10 11" key="1">
    <citation type="submission" date="2020-02" db="EMBL/GenBank/DDBJ databases">
        <title>Sequencing the genomes of 1000 actinobacteria strains.</title>
        <authorList>
            <person name="Klenk H.-P."/>
        </authorList>
    </citation>
    <scope>NUCLEOTIDE SEQUENCE [LARGE SCALE GENOMIC DNA]</scope>
    <source>
        <strain evidence="10 11">DSM 19609</strain>
    </source>
</reference>
<evidence type="ECO:0000256" key="2">
    <source>
        <dbReference type="ARBA" id="ARBA00010219"/>
    </source>
</evidence>
<feature type="active site" evidence="9">
    <location>
        <position position="82"/>
    </location>
</feature>
<evidence type="ECO:0000313" key="11">
    <source>
        <dbReference type="Proteomes" id="UP000749311"/>
    </source>
</evidence>
<dbReference type="EMBL" id="JAAMOZ010000001">
    <property type="protein sequence ID" value="NIH56988.1"/>
    <property type="molecule type" value="Genomic_DNA"/>
</dbReference>
<keyword evidence="8" id="KW-0963">Cytoplasm</keyword>
<dbReference type="InterPro" id="IPR001653">
    <property type="entry name" value="DAP_epimerase_DapF"/>
</dbReference>
<feature type="binding site" evidence="8">
    <location>
        <position position="155"/>
    </location>
    <ligand>
        <name>substrate</name>
    </ligand>
</feature>
<comment type="function">
    <text evidence="8">Catalyzes the stereoinversion of LL-2,6-diaminopimelate (L,L-DAP) to meso-diaminopimelate (meso-DAP), a precursor of L-lysine and an essential component of the bacterial peptidoglycan.</text>
</comment>
<keyword evidence="5 8" id="KW-0457">Lysine biosynthesis</keyword>
<comment type="similarity">
    <text evidence="2 8">Belongs to the diaminopimelate epimerase family.</text>
</comment>
<evidence type="ECO:0000256" key="8">
    <source>
        <dbReference type="HAMAP-Rule" id="MF_00197"/>
    </source>
</evidence>
<keyword evidence="6 8" id="KW-0413">Isomerase</keyword>
<accession>A0ABX0SF09</accession>
<feature type="site" description="Could be important to modulate the pK values of the two catalytic cysteine residues" evidence="8">
    <location>
        <position position="207"/>
    </location>
</feature>
<evidence type="ECO:0000256" key="6">
    <source>
        <dbReference type="ARBA" id="ARBA00023235"/>
    </source>
</evidence>
<feature type="binding site" evidence="8">
    <location>
        <position position="14"/>
    </location>
    <ligand>
        <name>substrate</name>
    </ligand>
</feature>
<comment type="caution">
    <text evidence="10">The sequence shown here is derived from an EMBL/GenBank/DDBJ whole genome shotgun (WGS) entry which is preliminary data.</text>
</comment>
<evidence type="ECO:0000256" key="9">
    <source>
        <dbReference type="PROSITE-ProRule" id="PRU10125"/>
    </source>
</evidence>
<comment type="caution">
    <text evidence="8">Lacks conserved residue(s) required for the propagation of feature annotation.</text>
</comment>
<dbReference type="Gene3D" id="3.10.310.10">
    <property type="entry name" value="Diaminopimelate Epimerase, Chain A, domain 1"/>
    <property type="match status" value="2"/>
</dbReference>
<gene>
    <name evidence="8" type="primary">dapF</name>
    <name evidence="10" type="ORF">FB473_001633</name>
</gene>
<evidence type="ECO:0000313" key="10">
    <source>
        <dbReference type="EMBL" id="NIH56988.1"/>
    </source>
</evidence>
<dbReference type="GO" id="GO:0008837">
    <property type="term" value="F:diaminopimelate epimerase activity"/>
    <property type="evidence" value="ECO:0007669"/>
    <property type="project" value="UniProtKB-EC"/>
</dbReference>
<dbReference type="PANTHER" id="PTHR31689:SF0">
    <property type="entry name" value="DIAMINOPIMELATE EPIMERASE"/>
    <property type="match status" value="1"/>
</dbReference>
<dbReference type="PANTHER" id="PTHR31689">
    <property type="entry name" value="DIAMINOPIMELATE EPIMERASE, CHLOROPLASTIC"/>
    <property type="match status" value="1"/>
</dbReference>
<dbReference type="NCBIfam" id="TIGR00652">
    <property type="entry name" value="DapF"/>
    <property type="match status" value="1"/>
</dbReference>
<dbReference type="Proteomes" id="UP000749311">
    <property type="component" value="Unassembled WGS sequence"/>
</dbReference>
<evidence type="ECO:0000256" key="7">
    <source>
        <dbReference type="ARBA" id="ARBA00051712"/>
    </source>
</evidence>
<comment type="pathway">
    <text evidence="1 8">Amino-acid biosynthesis; L-lysine biosynthesis via DAP pathway; DL-2,6-diaminopimelate from LL-2,6-diaminopimelate: step 1/1.</text>
</comment>
<evidence type="ECO:0000256" key="4">
    <source>
        <dbReference type="ARBA" id="ARBA00022605"/>
    </source>
</evidence>
<feature type="site" description="Could be important to modulate the pK values of the two catalytic cysteine residues" evidence="8">
    <location>
        <position position="157"/>
    </location>
</feature>
<comment type="subcellular location">
    <subcellularLocation>
        <location evidence="8">Cytoplasm</location>
    </subcellularLocation>
</comment>
<comment type="catalytic activity">
    <reaction evidence="7 8">
        <text>(2S,6S)-2,6-diaminopimelate = meso-2,6-diaminopimelate</text>
        <dbReference type="Rhea" id="RHEA:15393"/>
        <dbReference type="ChEBI" id="CHEBI:57609"/>
        <dbReference type="ChEBI" id="CHEBI:57791"/>
        <dbReference type="EC" id="5.1.1.7"/>
    </reaction>
</comment>
<keyword evidence="4 8" id="KW-0028">Amino-acid biosynthesis</keyword>
<comment type="subunit">
    <text evidence="8">Homodimer.</text>
</comment>
<name>A0ABX0SF09_9ACTN</name>
<feature type="active site" description="Proton acceptor" evidence="8">
    <location>
        <position position="216"/>
    </location>
</feature>
<feature type="binding site" evidence="8">
    <location>
        <position position="73"/>
    </location>
    <ligand>
        <name>substrate</name>
    </ligand>
</feature>
<dbReference type="InterPro" id="IPR018510">
    <property type="entry name" value="DAP_epimerase_AS"/>
</dbReference>
<organism evidence="10 11">
    <name type="scientific">Brooklawnia cerclae</name>
    <dbReference type="NCBI Taxonomy" id="349934"/>
    <lineage>
        <taxon>Bacteria</taxon>
        <taxon>Bacillati</taxon>
        <taxon>Actinomycetota</taxon>
        <taxon>Actinomycetes</taxon>
        <taxon>Propionibacteriales</taxon>
        <taxon>Propionibacteriaceae</taxon>
        <taxon>Brooklawnia</taxon>
    </lineage>
</organism>
<sequence length="272" mass="29085">MTTLNFAKGHGTRNDFVIVLDREGILPVGPDVVRFLCDRRAGIGGDGLLRAVRASHMPEWSGRPDVWFMDYRNADGSLAEMCGNGLRVFVRFLLEEGLVDQTPIQIATRAGLMEAWPLDGGLIRISLGHAEVAETPTWVRHAGIEYPATTVDVGNPHAVVELADLDALRALDLGVAPIFDPQIYPQGVNVEFYVARGDRDLQMRVHERGVGETESCGTGIVAVAAAQAAHAGFRGGVDVHVPGGDLRVDLAEDGVFLTGPAVVVAHGTVVLP</sequence>
<dbReference type="EC" id="5.1.1.7" evidence="3 8"/>
<evidence type="ECO:0000256" key="5">
    <source>
        <dbReference type="ARBA" id="ARBA00023154"/>
    </source>
</evidence>
<dbReference type="PROSITE" id="PS01326">
    <property type="entry name" value="DAP_EPIMERASE"/>
    <property type="match status" value="1"/>
</dbReference>
<dbReference type="HAMAP" id="MF_00197">
    <property type="entry name" value="DAP_epimerase"/>
    <property type="match status" value="1"/>
</dbReference>
<evidence type="ECO:0000256" key="3">
    <source>
        <dbReference type="ARBA" id="ARBA00013080"/>
    </source>
</evidence>
<evidence type="ECO:0000256" key="1">
    <source>
        <dbReference type="ARBA" id="ARBA00005196"/>
    </source>
</evidence>
<keyword evidence="11" id="KW-1185">Reference proteome</keyword>
<dbReference type="RefSeq" id="WP_167166340.1">
    <property type="nucleotide sequence ID" value="NZ_BAAAOO010000015.1"/>
</dbReference>
<dbReference type="SUPFAM" id="SSF54506">
    <property type="entry name" value="Diaminopimelate epimerase-like"/>
    <property type="match status" value="2"/>
</dbReference>
<dbReference type="Pfam" id="PF01678">
    <property type="entry name" value="DAP_epimerase"/>
    <property type="match status" value="2"/>
</dbReference>
<feature type="binding site" evidence="8">
    <location>
        <begin position="217"/>
        <end position="218"/>
    </location>
    <ligand>
        <name>substrate</name>
    </ligand>
</feature>
<feature type="binding site" evidence="8">
    <location>
        <begin position="207"/>
        <end position="208"/>
    </location>
    <ligand>
        <name>substrate</name>
    </ligand>
</feature>
<feature type="binding site" evidence="8">
    <location>
        <position position="189"/>
    </location>
    <ligand>
        <name>substrate</name>
    </ligand>
</feature>
<protein>
    <recommendedName>
        <fullName evidence="3 8">Diaminopimelate epimerase</fullName>
        <shortName evidence="8">DAP epimerase</shortName>
        <ecNumber evidence="3 8">5.1.1.7</ecNumber>
    </recommendedName>
    <alternativeName>
        <fullName evidence="8">PLP-independent amino acid racemase</fullName>
    </alternativeName>
</protein>
<feature type="binding site" evidence="8">
    <location>
        <begin position="83"/>
        <end position="84"/>
    </location>
    <ligand>
        <name>substrate</name>
    </ligand>
</feature>
<proteinExistence type="inferred from homology"/>
<feature type="active site" description="Proton donor" evidence="8">
    <location>
        <position position="82"/>
    </location>
</feature>